<evidence type="ECO:0000313" key="6">
    <source>
        <dbReference type="EMBL" id="ABD68723.1"/>
    </source>
</evidence>
<dbReference type="RefSeq" id="WP_011463293.1">
    <property type="nucleotide sequence ID" value="NC_007908.1"/>
</dbReference>
<evidence type="ECO:0000256" key="3">
    <source>
        <dbReference type="PIRSR" id="PIRSR000103-1"/>
    </source>
</evidence>
<dbReference type="PIRSF" id="PIRSF000103">
    <property type="entry name" value="HIBADH"/>
    <property type="match status" value="1"/>
</dbReference>
<dbReference type="GO" id="GO:0050661">
    <property type="term" value="F:NADP binding"/>
    <property type="evidence" value="ECO:0007669"/>
    <property type="project" value="InterPro"/>
</dbReference>
<dbReference type="eggNOG" id="COG2084">
    <property type="taxonomic scope" value="Bacteria"/>
</dbReference>
<protein>
    <submittedName>
        <fullName evidence="6">6-phosphogluconate dehydrogenase, NAD-binding</fullName>
    </submittedName>
</protein>
<accession>Q21ZT0</accession>
<dbReference type="InterPro" id="IPR029154">
    <property type="entry name" value="HIBADH-like_NADP-bd"/>
</dbReference>
<proteinExistence type="predicted"/>
<feature type="domain" description="3-hydroxyisobutyrate dehydrogenase-like NAD-binding" evidence="5">
    <location>
        <begin position="169"/>
        <end position="281"/>
    </location>
</feature>
<evidence type="ECO:0000256" key="1">
    <source>
        <dbReference type="ARBA" id="ARBA00023002"/>
    </source>
</evidence>
<keyword evidence="2" id="KW-0520">NAD</keyword>
<sequence>MSGKRKLGFIGVGLMGHGLAKNLLKQGHAMTLLDHPGNQPIDDLMKMGAQTVATPKEVATAADVVFLCVNGSPQVEACVYGADGLLEGLRAGGVVVDATTADPVSTLKVAAAVQARGGRYVDAPMTRTSQHAEDGCVNAMLGGDAVTIAEVRPLIEAYAENIFIGGEVGSGHRLKLLHNYISLGTLALLAEAYTCAGKAGVDRKVLTEVLATGGGDSVVLKRLMPFLDSGEPGSMMFSLINAGKDLRYFTHMAEDLQVGAFVGEAVHQTFVTASNVGGGEKMIPELLNILCRMHGAPLCGKETTLQHKASDAGKL</sequence>
<dbReference type="PANTHER" id="PTHR43060">
    <property type="entry name" value="3-HYDROXYISOBUTYRATE DEHYDROGENASE-LIKE 1, MITOCHONDRIAL-RELATED"/>
    <property type="match status" value="1"/>
</dbReference>
<dbReference type="SUPFAM" id="SSF48179">
    <property type="entry name" value="6-phosphogluconate dehydrogenase C-terminal domain-like"/>
    <property type="match status" value="1"/>
</dbReference>
<evidence type="ECO:0000256" key="2">
    <source>
        <dbReference type="ARBA" id="ARBA00023027"/>
    </source>
</evidence>
<dbReference type="InterPro" id="IPR036291">
    <property type="entry name" value="NAD(P)-bd_dom_sf"/>
</dbReference>
<gene>
    <name evidence="6" type="ordered locus">Rfer_0979</name>
</gene>
<dbReference type="InterPro" id="IPR008927">
    <property type="entry name" value="6-PGluconate_DH-like_C_sf"/>
</dbReference>
<dbReference type="OrthoDB" id="9786703at2"/>
<dbReference type="InterPro" id="IPR015815">
    <property type="entry name" value="HIBADH-related"/>
</dbReference>
<dbReference type="Gene3D" id="1.10.1040.10">
    <property type="entry name" value="N-(1-d-carboxylethyl)-l-norvaline Dehydrogenase, domain 2"/>
    <property type="match status" value="1"/>
</dbReference>
<dbReference type="AlphaFoldDB" id="Q21ZT0"/>
<dbReference type="Proteomes" id="UP000008332">
    <property type="component" value="Chromosome"/>
</dbReference>
<dbReference type="Gene3D" id="3.40.50.720">
    <property type="entry name" value="NAD(P)-binding Rossmann-like Domain"/>
    <property type="match status" value="1"/>
</dbReference>
<dbReference type="Pfam" id="PF14833">
    <property type="entry name" value="NAD_binding_11"/>
    <property type="match status" value="1"/>
</dbReference>
<dbReference type="EMBL" id="CP000267">
    <property type="protein sequence ID" value="ABD68723.1"/>
    <property type="molecule type" value="Genomic_DNA"/>
</dbReference>
<dbReference type="GO" id="GO:0016491">
    <property type="term" value="F:oxidoreductase activity"/>
    <property type="evidence" value="ECO:0007669"/>
    <property type="project" value="UniProtKB-KW"/>
</dbReference>
<evidence type="ECO:0000259" key="5">
    <source>
        <dbReference type="Pfam" id="PF14833"/>
    </source>
</evidence>
<dbReference type="STRING" id="338969.Rfer_0979"/>
<dbReference type="KEGG" id="rfr:Rfer_0979"/>
<organism evidence="6 7">
    <name type="scientific">Albidiferax ferrireducens (strain ATCC BAA-621 / DSM 15236 / T118)</name>
    <name type="common">Rhodoferax ferrireducens</name>
    <dbReference type="NCBI Taxonomy" id="338969"/>
    <lineage>
        <taxon>Bacteria</taxon>
        <taxon>Pseudomonadati</taxon>
        <taxon>Pseudomonadota</taxon>
        <taxon>Betaproteobacteria</taxon>
        <taxon>Burkholderiales</taxon>
        <taxon>Comamonadaceae</taxon>
        <taxon>Rhodoferax</taxon>
    </lineage>
</organism>
<keyword evidence="1" id="KW-0560">Oxidoreductase</keyword>
<reference evidence="7" key="1">
    <citation type="submission" date="2006-02" db="EMBL/GenBank/DDBJ databases">
        <title>Complete sequence of chromosome of Rhodoferax ferrireducens DSM 15236.</title>
        <authorList>
            <person name="Copeland A."/>
            <person name="Lucas S."/>
            <person name="Lapidus A."/>
            <person name="Barry K."/>
            <person name="Detter J.C."/>
            <person name="Glavina del Rio T."/>
            <person name="Hammon N."/>
            <person name="Israni S."/>
            <person name="Pitluck S."/>
            <person name="Brettin T."/>
            <person name="Bruce D."/>
            <person name="Han C."/>
            <person name="Tapia R."/>
            <person name="Gilna P."/>
            <person name="Kiss H."/>
            <person name="Schmutz J."/>
            <person name="Larimer F."/>
            <person name="Land M."/>
            <person name="Kyrpides N."/>
            <person name="Ivanova N."/>
            <person name="Richardson P."/>
        </authorList>
    </citation>
    <scope>NUCLEOTIDE SEQUENCE [LARGE SCALE GENOMIC DNA]</scope>
    <source>
        <strain evidence="7">ATCC BAA-621 / DSM 15236 / T118</strain>
    </source>
</reference>
<feature type="domain" description="6-phosphogluconate dehydrogenase NADP-binding" evidence="4">
    <location>
        <begin position="6"/>
        <end position="164"/>
    </location>
</feature>
<keyword evidence="7" id="KW-1185">Reference proteome</keyword>
<dbReference type="HOGENOM" id="CLU_035117_1_1_4"/>
<dbReference type="SUPFAM" id="SSF51735">
    <property type="entry name" value="NAD(P)-binding Rossmann-fold domains"/>
    <property type="match status" value="1"/>
</dbReference>
<name>Q21ZT0_ALBFT</name>
<dbReference type="PANTHER" id="PTHR43060:SF15">
    <property type="entry name" value="3-HYDROXYISOBUTYRATE DEHYDROGENASE-LIKE 1, MITOCHONDRIAL-RELATED"/>
    <property type="match status" value="1"/>
</dbReference>
<dbReference type="GO" id="GO:0051287">
    <property type="term" value="F:NAD binding"/>
    <property type="evidence" value="ECO:0007669"/>
    <property type="project" value="InterPro"/>
</dbReference>
<dbReference type="InterPro" id="IPR013328">
    <property type="entry name" value="6PGD_dom2"/>
</dbReference>
<evidence type="ECO:0000259" key="4">
    <source>
        <dbReference type="Pfam" id="PF03446"/>
    </source>
</evidence>
<dbReference type="InterPro" id="IPR006115">
    <property type="entry name" value="6PGDH_NADP-bd"/>
</dbReference>
<dbReference type="Pfam" id="PF03446">
    <property type="entry name" value="NAD_binding_2"/>
    <property type="match status" value="1"/>
</dbReference>
<evidence type="ECO:0000313" key="7">
    <source>
        <dbReference type="Proteomes" id="UP000008332"/>
    </source>
</evidence>
<feature type="active site" evidence="3">
    <location>
        <position position="175"/>
    </location>
</feature>